<comment type="similarity">
    <text evidence="2 8">Belongs to the PHP hydrolase family. HisK subfamily.</text>
</comment>
<evidence type="ECO:0000256" key="5">
    <source>
        <dbReference type="ARBA" id="ARBA00022801"/>
    </source>
</evidence>
<keyword evidence="11" id="KW-1185">Reference proteome</keyword>
<protein>
    <recommendedName>
        <fullName evidence="3 8">Histidinol-phosphatase</fullName>
        <shortName evidence="8">HolPase</shortName>
        <ecNumber evidence="3 8">3.1.3.15</ecNumber>
    </recommendedName>
</protein>
<evidence type="ECO:0000256" key="8">
    <source>
        <dbReference type="RuleBase" id="RU366003"/>
    </source>
</evidence>
<evidence type="ECO:0000313" key="11">
    <source>
        <dbReference type="Proteomes" id="UP000708576"/>
    </source>
</evidence>
<comment type="catalytic activity">
    <reaction evidence="7 8">
        <text>L-histidinol phosphate + H2O = L-histidinol + phosphate</text>
        <dbReference type="Rhea" id="RHEA:14465"/>
        <dbReference type="ChEBI" id="CHEBI:15377"/>
        <dbReference type="ChEBI" id="CHEBI:43474"/>
        <dbReference type="ChEBI" id="CHEBI:57699"/>
        <dbReference type="ChEBI" id="CHEBI:57980"/>
        <dbReference type="EC" id="3.1.3.15"/>
    </reaction>
</comment>
<dbReference type="Gene3D" id="3.20.20.140">
    <property type="entry name" value="Metal-dependent hydrolases"/>
    <property type="match status" value="1"/>
</dbReference>
<dbReference type="EC" id="3.1.3.15" evidence="3 8"/>
<dbReference type="InterPro" id="IPR016195">
    <property type="entry name" value="Pol/histidinol_Pase-like"/>
</dbReference>
<dbReference type="CDD" id="cd12110">
    <property type="entry name" value="PHP_HisPPase_Hisj_like"/>
    <property type="match status" value="1"/>
</dbReference>
<keyword evidence="4 8" id="KW-0028">Amino-acid biosynthesis</keyword>
<evidence type="ECO:0000259" key="9">
    <source>
        <dbReference type="Pfam" id="PF02811"/>
    </source>
</evidence>
<evidence type="ECO:0000313" key="10">
    <source>
        <dbReference type="EMBL" id="MBS2097636.1"/>
    </source>
</evidence>
<evidence type="ECO:0000256" key="3">
    <source>
        <dbReference type="ARBA" id="ARBA00013085"/>
    </source>
</evidence>
<dbReference type="EMBL" id="JAGUCO010000002">
    <property type="protein sequence ID" value="MBS2097636.1"/>
    <property type="molecule type" value="Genomic_DNA"/>
</dbReference>
<dbReference type="PANTHER" id="PTHR21039">
    <property type="entry name" value="HISTIDINOL PHOSPHATASE-RELATED"/>
    <property type="match status" value="1"/>
</dbReference>
<evidence type="ECO:0000256" key="1">
    <source>
        <dbReference type="ARBA" id="ARBA00004970"/>
    </source>
</evidence>
<keyword evidence="6 8" id="KW-0368">Histidine biosynthesis</keyword>
<dbReference type="RefSeq" id="WP_212214293.1">
    <property type="nucleotide sequence ID" value="NZ_JAGUCO010000002.1"/>
</dbReference>
<evidence type="ECO:0000256" key="2">
    <source>
        <dbReference type="ARBA" id="ARBA00009152"/>
    </source>
</evidence>
<dbReference type="InterPro" id="IPR004013">
    <property type="entry name" value="PHP_dom"/>
</dbReference>
<comment type="pathway">
    <text evidence="1 8">Amino-acid biosynthesis; L-histidine biosynthesis; L-histidine from 5-phospho-alpha-D-ribose 1-diphosphate: step 8/9.</text>
</comment>
<dbReference type="Pfam" id="PF02811">
    <property type="entry name" value="PHP"/>
    <property type="match status" value="1"/>
</dbReference>
<reference evidence="10 11" key="1">
    <citation type="journal article" date="2015" name="Int. J. Syst. Evol. Microbiol.">
        <title>Carboxylicivirga linearis sp. nov., isolated from a sea cucumber culture pond.</title>
        <authorList>
            <person name="Wang F.Q."/>
            <person name="Zhou Y.X."/>
            <person name="Lin X.Z."/>
            <person name="Chen G.J."/>
            <person name="Du Z.J."/>
        </authorList>
    </citation>
    <scope>NUCLEOTIDE SEQUENCE [LARGE SCALE GENOMIC DNA]</scope>
    <source>
        <strain evidence="10 11">FB218</strain>
    </source>
</reference>
<feature type="domain" description="PHP" evidence="9">
    <location>
        <begin position="32"/>
        <end position="234"/>
    </location>
</feature>
<dbReference type="NCBIfam" id="TIGR01856">
    <property type="entry name" value="hisJ_fam"/>
    <property type="match status" value="1"/>
</dbReference>
<gene>
    <name evidence="10" type="ORF">KEM10_05045</name>
</gene>
<comment type="caution">
    <text evidence="10">The sequence shown here is derived from an EMBL/GenBank/DDBJ whole genome shotgun (WGS) entry which is preliminary data.</text>
</comment>
<proteinExistence type="inferred from homology"/>
<dbReference type="PANTHER" id="PTHR21039:SF0">
    <property type="entry name" value="HISTIDINOL-PHOSPHATASE"/>
    <property type="match status" value="1"/>
</dbReference>
<dbReference type="InterPro" id="IPR010140">
    <property type="entry name" value="Histidinol_P_phosphatase_HisJ"/>
</dbReference>
<name>A0ABS5JT66_9BACT</name>
<dbReference type="SUPFAM" id="SSF89550">
    <property type="entry name" value="PHP domain-like"/>
    <property type="match status" value="1"/>
</dbReference>
<evidence type="ECO:0000256" key="4">
    <source>
        <dbReference type="ARBA" id="ARBA00022605"/>
    </source>
</evidence>
<organism evidence="10 11">
    <name type="scientific">Carboxylicivirga linearis</name>
    <dbReference type="NCBI Taxonomy" id="1628157"/>
    <lineage>
        <taxon>Bacteria</taxon>
        <taxon>Pseudomonadati</taxon>
        <taxon>Bacteroidota</taxon>
        <taxon>Bacteroidia</taxon>
        <taxon>Marinilabiliales</taxon>
        <taxon>Marinilabiliaceae</taxon>
        <taxon>Carboxylicivirga</taxon>
    </lineage>
</organism>
<evidence type="ECO:0000256" key="6">
    <source>
        <dbReference type="ARBA" id="ARBA00023102"/>
    </source>
</evidence>
<accession>A0ABS5JT66</accession>
<evidence type="ECO:0000256" key="7">
    <source>
        <dbReference type="ARBA" id="ARBA00049158"/>
    </source>
</evidence>
<keyword evidence="5 8" id="KW-0378">Hydrolase</keyword>
<sequence length="311" mass="36124">MNDNFYFFNFNTVNSLGAEDKVKMKDMRWTNYHGHSKYCDGHGEIEDYVVKALELNMACIGISSHAPVPFHSVWNMQADQIENYINDIELVKAKYQDKINIYKSLEIDYIPEKMSPTHAEIKKLNLDYTIGSVHYVNCFIDGTCWEIDGPAPEFKKGFDEIFHSDFKKLALEFYSLQNEMLQNHTPDILGHMDKIKMHNETFSLFDENEKWYLDQVYQTLLLAKEKGVVVEINTKAFQRSNHLFPGKEHFRFIKENNIPITINSDAHLTKFLTLGFEQVAEMLLATGINTVHELINGEWQPVELVNEGILI</sequence>
<dbReference type="Proteomes" id="UP000708576">
    <property type="component" value="Unassembled WGS sequence"/>
</dbReference>